<evidence type="ECO:0000313" key="4">
    <source>
        <dbReference type="Proteomes" id="UP000292702"/>
    </source>
</evidence>
<dbReference type="GO" id="GO:0009986">
    <property type="term" value="C:cell surface"/>
    <property type="evidence" value="ECO:0007669"/>
    <property type="project" value="TreeGrafter"/>
</dbReference>
<dbReference type="OrthoDB" id="3366093at2759"/>
<accession>A0A4R0R6N0</accession>
<dbReference type="GO" id="GO:0030010">
    <property type="term" value="P:establishment of cell polarity"/>
    <property type="evidence" value="ECO:0007669"/>
    <property type="project" value="TreeGrafter"/>
</dbReference>
<dbReference type="Proteomes" id="UP000292702">
    <property type="component" value="Unassembled WGS sequence"/>
</dbReference>
<dbReference type="GO" id="GO:0005886">
    <property type="term" value="C:plasma membrane"/>
    <property type="evidence" value="ECO:0007669"/>
    <property type="project" value="InterPro"/>
</dbReference>
<keyword evidence="2" id="KW-1133">Transmembrane helix</keyword>
<evidence type="ECO:0000256" key="1">
    <source>
        <dbReference type="SAM" id="MobiDB-lite"/>
    </source>
</evidence>
<name>A0A4R0R6N0_9APHY</name>
<comment type="caution">
    <text evidence="3">The sequence shown here is derived from an EMBL/GenBank/DDBJ whole genome shotgun (WGS) entry which is preliminary data.</text>
</comment>
<keyword evidence="2" id="KW-0812">Transmembrane</keyword>
<feature type="region of interest" description="Disordered" evidence="1">
    <location>
        <begin position="207"/>
        <end position="234"/>
    </location>
</feature>
<evidence type="ECO:0000256" key="2">
    <source>
        <dbReference type="SAM" id="Phobius"/>
    </source>
</evidence>
<dbReference type="GO" id="GO:0006972">
    <property type="term" value="P:hyperosmotic response"/>
    <property type="evidence" value="ECO:0007669"/>
    <property type="project" value="TreeGrafter"/>
</dbReference>
<dbReference type="PANTHER" id="PTHR35778:SF1">
    <property type="entry name" value="SIGNALING MUCIN HKR1-RELATED"/>
    <property type="match status" value="1"/>
</dbReference>
<dbReference type="GO" id="GO:0007232">
    <property type="term" value="P:osmosensory signaling pathway via Sho1 osmosensor"/>
    <property type="evidence" value="ECO:0007669"/>
    <property type="project" value="InterPro"/>
</dbReference>
<dbReference type="AlphaFoldDB" id="A0A4R0R6N0"/>
<feature type="region of interest" description="Disordered" evidence="1">
    <location>
        <begin position="140"/>
        <end position="164"/>
    </location>
</feature>
<dbReference type="GO" id="GO:0001402">
    <property type="term" value="P:signal transduction involved in filamentous growth"/>
    <property type="evidence" value="ECO:0007669"/>
    <property type="project" value="TreeGrafter"/>
</dbReference>
<protein>
    <submittedName>
        <fullName evidence="3">Uncharacterized protein</fullName>
    </submittedName>
</protein>
<reference evidence="3 4" key="1">
    <citation type="submission" date="2018-11" db="EMBL/GenBank/DDBJ databases">
        <title>Genome assembly of Steccherinum ochraceum LE-BIN_3174, the white-rot fungus of the Steccherinaceae family (The Residual Polyporoid clade, Polyporales, Basidiomycota).</title>
        <authorList>
            <person name="Fedorova T.V."/>
            <person name="Glazunova O.A."/>
            <person name="Landesman E.O."/>
            <person name="Moiseenko K.V."/>
            <person name="Psurtseva N.V."/>
            <person name="Savinova O.S."/>
            <person name="Shakhova N.V."/>
            <person name="Tyazhelova T.V."/>
            <person name="Vasina D.V."/>
        </authorList>
    </citation>
    <scope>NUCLEOTIDE SEQUENCE [LARGE SCALE GENOMIC DNA]</scope>
    <source>
        <strain evidence="3 4">LE-BIN_3174</strain>
    </source>
</reference>
<sequence>MPARILPAQGIPPDADLSGYTFISILFDPSLRWSWVTSNTDAASQIFAYTPVLIQNAIGVSADQVMTYALQFWQGTNYQSAADVDKLLTMYLAYIPSDKVDQLAQELLAKNSAFYTQAGYPYTQLAAHVDATFPVSGAVASDGSDDGADPATGGGSAPASTSSSSKTRENVIIGVVSSLGAVTLLVLAFLVVRALKQRRELAHRRLSDPPQGRLAGDDGFVGARPDNQEFDRDSVGGARRRSFYYAEDSLRADEVVATYDHTMSGAADAQMRERRPGVNVNAGMIGTPVLRDNTMNW</sequence>
<keyword evidence="2" id="KW-0472">Membrane</keyword>
<dbReference type="GO" id="GO:0005034">
    <property type="term" value="F:osmosensor activity"/>
    <property type="evidence" value="ECO:0007669"/>
    <property type="project" value="InterPro"/>
</dbReference>
<organism evidence="3 4">
    <name type="scientific">Steccherinum ochraceum</name>
    <dbReference type="NCBI Taxonomy" id="92696"/>
    <lineage>
        <taxon>Eukaryota</taxon>
        <taxon>Fungi</taxon>
        <taxon>Dikarya</taxon>
        <taxon>Basidiomycota</taxon>
        <taxon>Agaricomycotina</taxon>
        <taxon>Agaricomycetes</taxon>
        <taxon>Polyporales</taxon>
        <taxon>Steccherinaceae</taxon>
        <taxon>Steccherinum</taxon>
    </lineage>
</organism>
<dbReference type="EMBL" id="RWJN01000402">
    <property type="protein sequence ID" value="TCD62106.1"/>
    <property type="molecule type" value="Genomic_DNA"/>
</dbReference>
<keyword evidence="4" id="KW-1185">Reference proteome</keyword>
<evidence type="ECO:0000313" key="3">
    <source>
        <dbReference type="EMBL" id="TCD62106.1"/>
    </source>
</evidence>
<dbReference type="PANTHER" id="PTHR35778">
    <property type="entry name" value="SIGNALING MUCIN HKR1-RELATED"/>
    <property type="match status" value="1"/>
</dbReference>
<dbReference type="GO" id="GO:0031505">
    <property type="term" value="P:fungal-type cell wall organization"/>
    <property type="evidence" value="ECO:0007669"/>
    <property type="project" value="TreeGrafter"/>
</dbReference>
<dbReference type="GO" id="GO:0005576">
    <property type="term" value="C:extracellular region"/>
    <property type="evidence" value="ECO:0007669"/>
    <property type="project" value="TreeGrafter"/>
</dbReference>
<dbReference type="InterPro" id="IPR039295">
    <property type="entry name" value="MSB2"/>
</dbReference>
<gene>
    <name evidence="3" type="ORF">EIP91_007481</name>
</gene>
<feature type="transmembrane region" description="Helical" evidence="2">
    <location>
        <begin position="171"/>
        <end position="195"/>
    </location>
</feature>
<dbReference type="STRING" id="92696.A0A4R0R6N0"/>
<dbReference type="GO" id="GO:0030427">
    <property type="term" value="C:site of polarized growth"/>
    <property type="evidence" value="ECO:0007669"/>
    <property type="project" value="TreeGrafter"/>
</dbReference>
<proteinExistence type="predicted"/>